<evidence type="ECO:0000259" key="1">
    <source>
        <dbReference type="PROSITE" id="PS51819"/>
    </source>
</evidence>
<dbReference type="InterPro" id="IPR029068">
    <property type="entry name" value="Glyas_Bleomycin-R_OHBP_Dase"/>
</dbReference>
<comment type="caution">
    <text evidence="2">The sequence shown here is derived from an EMBL/GenBank/DDBJ whole genome shotgun (WGS) entry which is preliminary data.</text>
</comment>
<keyword evidence="2" id="KW-0560">Oxidoreductase</keyword>
<dbReference type="RefSeq" id="WP_066513551.1">
    <property type="nucleotide sequence ID" value="NZ_LNCU01000107.1"/>
</dbReference>
<proteinExistence type="predicted"/>
<evidence type="ECO:0000313" key="2">
    <source>
        <dbReference type="EMBL" id="KWV48523.1"/>
    </source>
</evidence>
<dbReference type="OrthoDB" id="9803142at2"/>
<dbReference type="Gene3D" id="3.10.180.10">
    <property type="entry name" value="2,3-Dihydroxybiphenyl 1,2-Dioxygenase, domain 1"/>
    <property type="match status" value="2"/>
</dbReference>
<dbReference type="Proteomes" id="UP000057737">
    <property type="component" value="Unassembled WGS sequence"/>
</dbReference>
<gene>
    <name evidence="2" type="ORF">AS156_18840</name>
</gene>
<protein>
    <submittedName>
        <fullName evidence="2">Catechol 1,2-dioxygenase</fullName>
    </submittedName>
</protein>
<dbReference type="SUPFAM" id="SSF54593">
    <property type="entry name" value="Glyoxalase/Bleomycin resistance protein/Dihydroxybiphenyl dioxygenase"/>
    <property type="match status" value="1"/>
</dbReference>
<organism evidence="2 3">
    <name type="scientific">Bradyrhizobium macuxiense</name>
    <dbReference type="NCBI Taxonomy" id="1755647"/>
    <lineage>
        <taxon>Bacteria</taxon>
        <taxon>Pseudomonadati</taxon>
        <taxon>Pseudomonadota</taxon>
        <taxon>Alphaproteobacteria</taxon>
        <taxon>Hyphomicrobiales</taxon>
        <taxon>Nitrobacteraceae</taxon>
        <taxon>Bradyrhizobium</taxon>
    </lineage>
</organism>
<feature type="domain" description="VOC" evidence="1">
    <location>
        <begin position="153"/>
        <end position="278"/>
    </location>
</feature>
<feature type="domain" description="VOC" evidence="1">
    <location>
        <begin position="8"/>
        <end position="113"/>
    </location>
</feature>
<keyword evidence="2" id="KW-0223">Dioxygenase</keyword>
<evidence type="ECO:0000313" key="3">
    <source>
        <dbReference type="Proteomes" id="UP000057737"/>
    </source>
</evidence>
<sequence length="314" mass="35443">MPTLKATEFAFPRMEAPDLDTMEEFLTHFGMLRAERTPDALYMRGADTHHLHVTHKGGTKFIGFAYHAADEDDLKRAAKLPGASGVETLDEPGGGRRVRLTEPNGYQIELIAGVERRLPPIKIARDPANTVSEPLRRAGRLMRLTKSPTLVQRIGHGVLATPKVKETTAWFRDTLGMIRSDDVYAGDEENIIGSFSRLDRGATYVDHHVMFCVHNVRSGFNHVSYEVQDIDAVFQDHDYLKSLGKYELMWGVGRHMLGSQVFDYWADPWGRMHERWADTDRLNAANGGNLLSAEHLQSQWGERPPERFLGHVSP</sequence>
<dbReference type="InterPro" id="IPR037523">
    <property type="entry name" value="VOC_core"/>
</dbReference>
<dbReference type="GO" id="GO:0051213">
    <property type="term" value="F:dioxygenase activity"/>
    <property type="evidence" value="ECO:0007669"/>
    <property type="project" value="UniProtKB-KW"/>
</dbReference>
<reference evidence="2 3" key="1">
    <citation type="submission" date="2015-11" db="EMBL/GenBank/DDBJ databases">
        <title>Draft Genome Sequence of the Strain BR 10303 (Bradyrhizobium sp.) isolated from nodules of Centrolobium paraense.</title>
        <authorList>
            <person name="Zelli J.E."/>
            <person name="Simoes-Araujo J.L."/>
            <person name="Barauna A.C."/>
            <person name="Silva K."/>
        </authorList>
    </citation>
    <scope>NUCLEOTIDE SEQUENCE [LARGE SCALE GENOMIC DNA]</scope>
    <source>
        <strain evidence="2 3">BR 10303</strain>
    </source>
</reference>
<name>A0A109JGP7_9BRAD</name>
<accession>A0A109JGP7</accession>
<dbReference type="AlphaFoldDB" id="A0A109JGP7"/>
<keyword evidence="3" id="KW-1185">Reference proteome</keyword>
<dbReference type="PROSITE" id="PS51819">
    <property type="entry name" value="VOC"/>
    <property type="match status" value="2"/>
</dbReference>
<dbReference type="EMBL" id="LNCU01000107">
    <property type="protein sequence ID" value="KWV48523.1"/>
    <property type="molecule type" value="Genomic_DNA"/>
</dbReference>